<evidence type="ECO:0000256" key="1">
    <source>
        <dbReference type="ARBA" id="ARBA00023015"/>
    </source>
</evidence>
<proteinExistence type="predicted"/>
<protein>
    <submittedName>
        <fullName evidence="5">Helix-turn-helix domain-containing protein</fullName>
    </submittedName>
</protein>
<accession>A0A7G5EID1</accession>
<dbReference type="Pfam" id="PF12833">
    <property type="entry name" value="HTH_18"/>
    <property type="match status" value="1"/>
</dbReference>
<dbReference type="SMART" id="SM00342">
    <property type="entry name" value="HTH_ARAC"/>
    <property type="match status" value="1"/>
</dbReference>
<dbReference type="InterPro" id="IPR020449">
    <property type="entry name" value="Tscrpt_reg_AraC-type_HTH"/>
</dbReference>
<dbReference type="GO" id="GO:0003700">
    <property type="term" value="F:DNA-binding transcription factor activity"/>
    <property type="evidence" value="ECO:0007669"/>
    <property type="project" value="InterPro"/>
</dbReference>
<dbReference type="PRINTS" id="PR00032">
    <property type="entry name" value="HTHARAC"/>
</dbReference>
<evidence type="ECO:0000313" key="5">
    <source>
        <dbReference type="EMBL" id="QMV73756.1"/>
    </source>
</evidence>
<evidence type="ECO:0000313" key="6">
    <source>
        <dbReference type="Proteomes" id="UP000515240"/>
    </source>
</evidence>
<dbReference type="KEGG" id="cpis:HS961_13470"/>
<dbReference type="Proteomes" id="UP000515240">
    <property type="component" value="Chromosome"/>
</dbReference>
<dbReference type="PROSITE" id="PS01124">
    <property type="entry name" value="HTH_ARAC_FAMILY_2"/>
    <property type="match status" value="1"/>
</dbReference>
<dbReference type="Gene3D" id="1.10.10.60">
    <property type="entry name" value="Homeodomain-like"/>
    <property type="match status" value="1"/>
</dbReference>
<gene>
    <name evidence="5" type="ORF">HS961_13470</name>
</gene>
<evidence type="ECO:0000259" key="4">
    <source>
        <dbReference type="PROSITE" id="PS01124"/>
    </source>
</evidence>
<name>A0A7G5EID1_9BURK</name>
<dbReference type="PANTHER" id="PTHR43280:SF28">
    <property type="entry name" value="HTH-TYPE TRANSCRIPTIONAL ACTIVATOR RHAS"/>
    <property type="match status" value="1"/>
</dbReference>
<dbReference type="InterPro" id="IPR018060">
    <property type="entry name" value="HTH_AraC"/>
</dbReference>
<dbReference type="InterPro" id="IPR009057">
    <property type="entry name" value="Homeodomain-like_sf"/>
</dbReference>
<dbReference type="AlphaFoldDB" id="A0A7G5EID1"/>
<sequence>MLIREQIGEAAGLANSMIYKDAPKFHILIVSQSPEDARILAADLRNKLHSVGLAHSSNQGYARAITSKPDLIILVACDSNGIRSSIFPLLKTNPSTQNIPIINSPTPNDKVKVKKASQTDPESILEQVSKIIPSTQKSLQVGTDAAAPQSDKSQINFKVKQDATNFIRRHINISGLTISDIAASLNISIITLNKAFEVGEEKSAFASMRIERMQCAALLLEQSTLKISEIANEVGYSDSGNFSKEFKIYWYKTPKRFRIESRINIEASKNSRVES</sequence>
<feature type="domain" description="HTH araC/xylS-type" evidence="4">
    <location>
        <begin position="161"/>
        <end position="260"/>
    </location>
</feature>
<keyword evidence="2" id="KW-0238">DNA-binding</keyword>
<dbReference type="RefSeq" id="WP_182322743.1">
    <property type="nucleotide sequence ID" value="NZ_CP058554.1"/>
</dbReference>
<evidence type="ECO:0000256" key="3">
    <source>
        <dbReference type="ARBA" id="ARBA00023163"/>
    </source>
</evidence>
<reference evidence="5 6" key="1">
    <citation type="journal article" date="2020" name="G3 (Bethesda)">
        <title>CeMbio - The Caenorhabditis elegans Microbiome Resource.</title>
        <authorList>
            <person name="Dirksen P."/>
            <person name="Assie A."/>
            <person name="Zimmermann J."/>
            <person name="Zhang F."/>
            <person name="Tietje A.M."/>
            <person name="Marsh S.A."/>
            <person name="Felix M.A."/>
            <person name="Shapira M."/>
            <person name="Kaleta C."/>
            <person name="Schulenburg H."/>
            <person name="Samuel B."/>
        </authorList>
    </citation>
    <scope>NUCLEOTIDE SEQUENCE [LARGE SCALE GENOMIC DNA]</scope>
    <source>
        <strain evidence="5 6">BIGb0172</strain>
    </source>
</reference>
<dbReference type="SUPFAM" id="SSF46689">
    <property type="entry name" value="Homeodomain-like"/>
    <property type="match status" value="1"/>
</dbReference>
<dbReference type="PANTHER" id="PTHR43280">
    <property type="entry name" value="ARAC-FAMILY TRANSCRIPTIONAL REGULATOR"/>
    <property type="match status" value="1"/>
</dbReference>
<evidence type="ECO:0000256" key="2">
    <source>
        <dbReference type="ARBA" id="ARBA00023125"/>
    </source>
</evidence>
<organism evidence="5 6">
    <name type="scientific">Comamonas piscis</name>
    <dbReference type="NCBI Taxonomy" id="1562974"/>
    <lineage>
        <taxon>Bacteria</taxon>
        <taxon>Pseudomonadati</taxon>
        <taxon>Pseudomonadota</taxon>
        <taxon>Betaproteobacteria</taxon>
        <taxon>Burkholderiales</taxon>
        <taxon>Comamonadaceae</taxon>
        <taxon>Comamonas</taxon>
    </lineage>
</organism>
<keyword evidence="6" id="KW-1185">Reference proteome</keyword>
<keyword evidence="3" id="KW-0804">Transcription</keyword>
<dbReference type="EMBL" id="CP058554">
    <property type="protein sequence ID" value="QMV73756.1"/>
    <property type="molecule type" value="Genomic_DNA"/>
</dbReference>
<dbReference type="GO" id="GO:0043565">
    <property type="term" value="F:sequence-specific DNA binding"/>
    <property type="evidence" value="ECO:0007669"/>
    <property type="project" value="InterPro"/>
</dbReference>
<keyword evidence="1" id="KW-0805">Transcription regulation</keyword>